<feature type="region of interest" description="Disordered" evidence="6">
    <location>
        <begin position="254"/>
        <end position="276"/>
    </location>
</feature>
<feature type="coiled-coil region" evidence="5">
    <location>
        <begin position="647"/>
        <end position="674"/>
    </location>
</feature>
<dbReference type="Gene3D" id="3.30.40.10">
    <property type="entry name" value="Zinc/RING finger domain, C3HC4 (zinc finger)"/>
    <property type="match status" value="1"/>
</dbReference>
<dbReference type="AlphaFoldDB" id="A0A5C5G220"/>
<dbReference type="CDD" id="cd15737">
    <property type="entry name" value="FYVE2_Vac1p_like"/>
    <property type="match status" value="1"/>
</dbReference>
<dbReference type="InterPro" id="IPR036531">
    <property type="entry name" value="Rbsn_Rab-bd_sf"/>
</dbReference>
<organism evidence="8 9">
    <name type="scientific">Rhodotorula diobovata</name>
    <dbReference type="NCBI Taxonomy" id="5288"/>
    <lineage>
        <taxon>Eukaryota</taxon>
        <taxon>Fungi</taxon>
        <taxon>Dikarya</taxon>
        <taxon>Basidiomycota</taxon>
        <taxon>Pucciniomycotina</taxon>
        <taxon>Microbotryomycetes</taxon>
        <taxon>Sporidiobolales</taxon>
        <taxon>Sporidiobolaceae</taxon>
        <taxon>Rhodotorula</taxon>
    </lineage>
</organism>
<evidence type="ECO:0000256" key="2">
    <source>
        <dbReference type="ARBA" id="ARBA00022771"/>
    </source>
</evidence>
<feature type="compositionally biased region" description="Gly residues" evidence="6">
    <location>
        <begin position="190"/>
        <end position="199"/>
    </location>
</feature>
<feature type="domain" description="FYVE-type" evidence="7">
    <location>
        <begin position="312"/>
        <end position="342"/>
    </location>
</feature>
<dbReference type="InterPro" id="IPR021565">
    <property type="entry name" value="Rbsn_Rab-bd"/>
</dbReference>
<evidence type="ECO:0000313" key="8">
    <source>
        <dbReference type="EMBL" id="TNY22489.1"/>
    </source>
</evidence>
<dbReference type="InterPro" id="IPR013083">
    <property type="entry name" value="Znf_RING/FYVE/PHD"/>
</dbReference>
<protein>
    <submittedName>
        <fullName evidence="8">FYVE zinc finger-domain-containing protein</fullName>
    </submittedName>
</protein>
<dbReference type="InterPro" id="IPR011011">
    <property type="entry name" value="Znf_FYVE_PHD"/>
</dbReference>
<dbReference type="InterPro" id="IPR017455">
    <property type="entry name" value="Znf_FYVE-rel"/>
</dbReference>
<dbReference type="PROSITE" id="PS50178">
    <property type="entry name" value="ZF_FYVE"/>
    <property type="match status" value="1"/>
</dbReference>
<dbReference type="SMART" id="SM00064">
    <property type="entry name" value="FYVE"/>
    <property type="match status" value="1"/>
</dbReference>
<keyword evidence="5" id="KW-0175">Coiled coil</keyword>
<gene>
    <name evidence="8" type="ORF">DMC30DRAFT_138985</name>
</gene>
<accession>A0A5C5G220</accession>
<dbReference type="Pfam" id="PF01363">
    <property type="entry name" value="FYVE"/>
    <property type="match status" value="1"/>
</dbReference>
<keyword evidence="2 4" id="KW-0863">Zinc-finger</keyword>
<reference evidence="8 9" key="1">
    <citation type="submission" date="2019-03" db="EMBL/GenBank/DDBJ databases">
        <title>Rhodosporidium diobovatum UCD-FST 08-225 genome sequencing, assembly, and annotation.</title>
        <authorList>
            <person name="Fakankun I.U."/>
            <person name="Fristensky B."/>
            <person name="Levin D.B."/>
        </authorList>
    </citation>
    <scope>NUCLEOTIDE SEQUENCE [LARGE SCALE GENOMIC DNA]</scope>
    <source>
        <strain evidence="8 9">UCD-FST 08-225</strain>
    </source>
</reference>
<evidence type="ECO:0000313" key="9">
    <source>
        <dbReference type="Proteomes" id="UP000311382"/>
    </source>
</evidence>
<dbReference type="OrthoDB" id="166134at2759"/>
<dbReference type="InterPro" id="IPR000306">
    <property type="entry name" value="Znf_FYVE"/>
</dbReference>
<dbReference type="Proteomes" id="UP000311382">
    <property type="component" value="Unassembled WGS sequence"/>
</dbReference>
<feature type="compositionally biased region" description="Pro residues" evidence="6">
    <location>
        <begin position="356"/>
        <end position="375"/>
    </location>
</feature>
<comment type="caution">
    <text evidence="8">The sequence shown here is derived from an EMBL/GenBank/DDBJ whole genome shotgun (WGS) entry which is preliminary data.</text>
</comment>
<evidence type="ECO:0000256" key="5">
    <source>
        <dbReference type="SAM" id="Coils"/>
    </source>
</evidence>
<evidence type="ECO:0000256" key="3">
    <source>
        <dbReference type="ARBA" id="ARBA00022833"/>
    </source>
</evidence>
<dbReference type="STRING" id="5288.A0A5C5G220"/>
<feature type="compositionally biased region" description="Low complexity" evidence="6">
    <location>
        <begin position="38"/>
        <end position="48"/>
    </location>
</feature>
<feature type="compositionally biased region" description="Low complexity" evidence="6">
    <location>
        <begin position="17"/>
        <end position="30"/>
    </location>
</feature>
<evidence type="ECO:0000256" key="6">
    <source>
        <dbReference type="SAM" id="MobiDB-lite"/>
    </source>
</evidence>
<evidence type="ECO:0000259" key="7">
    <source>
        <dbReference type="PROSITE" id="PS50178"/>
    </source>
</evidence>
<dbReference type="EMBL" id="SOZI01000024">
    <property type="protein sequence ID" value="TNY22489.1"/>
    <property type="molecule type" value="Genomic_DNA"/>
</dbReference>
<dbReference type="PANTHER" id="PTHR13510">
    <property type="entry name" value="FYVE-FINGER-CONTAINING RAB5 EFFECTOR PROTEIN RABENOSYN-5-RELATED"/>
    <property type="match status" value="1"/>
</dbReference>
<evidence type="ECO:0000256" key="4">
    <source>
        <dbReference type="PROSITE-ProRule" id="PRU00091"/>
    </source>
</evidence>
<feature type="region of interest" description="Disordered" evidence="6">
    <location>
        <begin position="352"/>
        <end position="378"/>
    </location>
</feature>
<dbReference type="InterPro" id="IPR052727">
    <property type="entry name" value="Rab4/Rab5_effector"/>
</dbReference>
<feature type="compositionally biased region" description="Low complexity" evidence="6">
    <location>
        <begin position="131"/>
        <end position="140"/>
    </location>
</feature>
<dbReference type="SUPFAM" id="SSF140125">
    <property type="entry name" value="Rabenosyn-5 Rab-binding domain-like"/>
    <property type="match status" value="1"/>
</dbReference>
<name>A0A5C5G220_9BASI</name>
<evidence type="ECO:0000256" key="1">
    <source>
        <dbReference type="ARBA" id="ARBA00022723"/>
    </source>
</evidence>
<proteinExistence type="predicted"/>
<dbReference type="Pfam" id="PF11464">
    <property type="entry name" value="Rbsn"/>
    <property type="match status" value="1"/>
</dbReference>
<dbReference type="SUPFAM" id="SSF57903">
    <property type="entry name" value="FYVE/PHD zinc finger"/>
    <property type="match status" value="1"/>
</dbReference>
<feature type="compositionally biased region" description="Low complexity" evidence="6">
    <location>
        <begin position="266"/>
        <end position="276"/>
    </location>
</feature>
<sequence>MASPGYATYTPKRHHSSASSISSLQQLGGPSTPPHHGPSPLGASSPSSRTLGGHARSQNHTMDSGSFLRAPQPSRPALPAQWSGLSSSSAISSGAPPPAASALAAGASPAPRSHASTATPNAARSPPPPRASAGSPASGAPTPPPSTFPFAGVPPGQSPFPSASPMPDRVRSPDKGPAPYVPQASSGAAAGAGSGGGGPRRMPYQAGFQPQGVRRDRSDAFFEQRKRCSEARKLDEGRLARRLEKLVALHFPPDEEKDKAGAQAKGSPLASLSSLGDSLRGRTAKELWRTAVGNVDVDVERAEQAIVKWQDDKDATHCPICTAAFGVRVRRHHCRLCGRVVCFLPPTPLSQYPEPLSSPPSPDDEPSPTPTPVPKPVRRERCSTFFTHETRVLGEEKKRMGVVVEVPPVEQDLSIDAVLGPSQGAPKKEKDERKKVRVCRECLGTVLRQQLKTLPVRTPTWLKLYDVLVQLEKEIDETLPEFQELAVVLSNPAAAAESSTPPSANHAKTLRKRLLTDLASYDTVSKRIRDLPLPEGAPPGGSQDRLQRALAARGQLYLSEKLGLLRSLGNVEELSGAKAAAKGKKKRLHEAGKDGEYTVKTLASLLDKDDVDRVTEKVGPELEAAAKLNVLREQEALVKSYVDDANSRRQFEDAAALQASLEELRAEIAAVSASLP</sequence>
<feature type="compositionally biased region" description="Low complexity" evidence="6">
    <location>
        <begin position="78"/>
        <end position="124"/>
    </location>
</feature>
<keyword evidence="3" id="KW-0862">Zinc</keyword>
<dbReference type="PANTHER" id="PTHR13510:SF44">
    <property type="entry name" value="RABENOSYN-5"/>
    <property type="match status" value="1"/>
</dbReference>
<keyword evidence="1" id="KW-0479">Metal-binding</keyword>
<feature type="region of interest" description="Disordered" evidence="6">
    <location>
        <begin position="1"/>
        <end position="216"/>
    </location>
</feature>
<keyword evidence="9" id="KW-1185">Reference proteome</keyword>
<dbReference type="GO" id="GO:0008270">
    <property type="term" value="F:zinc ion binding"/>
    <property type="evidence" value="ECO:0007669"/>
    <property type="project" value="UniProtKB-KW"/>
</dbReference>